<sequence>MLSIGIDIGGTKIEVIIIDECGNVIHKERFKTIKSSYDNFLNLLIKIIKDTASLYNEEMSLGICLPGNCDIETGKIRNSNILVINGRVLLSDLESHVSIPISISNDANCFVLSEQVDGSASNCQSVFGVILGTGCGGGYVVHGKLLNGINACAGEWGHNPLPSYSLDVDGESTTCYCGRINCIESFISGTGLERQYLSRTGEHLTSHEIIELMRGNDPDSLMTWDLYKNQLHRCLASIVNMLDPETIVLGGGLSNVPEIMLNINQCVGQYVFGGVCNTHFVTAKHGDSSGIRGAAWMGRQLYKQKRTR</sequence>
<dbReference type="PANTHER" id="PTHR18964">
    <property type="entry name" value="ROK (REPRESSOR, ORF, KINASE) FAMILY"/>
    <property type="match status" value="1"/>
</dbReference>
<evidence type="ECO:0000313" key="2">
    <source>
        <dbReference type="EMBL" id="EMR4588328.1"/>
    </source>
</evidence>
<dbReference type="PANTHER" id="PTHR18964:SF174">
    <property type="entry name" value="D-ALLOSE KINASE-RELATED"/>
    <property type="match status" value="1"/>
</dbReference>
<evidence type="ECO:0000313" key="1">
    <source>
        <dbReference type="EMBL" id="ELR5216141.1"/>
    </source>
</evidence>
<dbReference type="RefSeq" id="WP_248468212.1">
    <property type="nucleotide sequence ID" value="NZ_CP096258.1"/>
</dbReference>
<name>A0AAD2VQG7_PRORE</name>
<dbReference type="GO" id="GO:0004396">
    <property type="term" value="F:hexokinase activity"/>
    <property type="evidence" value="ECO:0007669"/>
    <property type="project" value="TreeGrafter"/>
</dbReference>
<protein>
    <submittedName>
        <fullName evidence="1">ROK family protein</fullName>
    </submittedName>
</protein>
<dbReference type="Gene3D" id="3.30.420.40">
    <property type="match status" value="2"/>
</dbReference>
<proteinExistence type="predicted"/>
<reference evidence="1" key="1">
    <citation type="submission" date="2023-10" db="EMBL/GenBank/DDBJ databases">
        <authorList>
            <consortium name="Clinical and Environmental Microbiology Branch: Whole genome sequencing antimicrobial resistance pathogens in the healthcare setting"/>
        </authorList>
    </citation>
    <scope>NUCLEOTIDE SEQUENCE</scope>
    <source>
        <strain evidence="1">2020QW-00022</strain>
    </source>
</reference>
<dbReference type="AlphaFoldDB" id="A0AAD2VQG7"/>
<dbReference type="EMBL" id="ABEXCJ040000001">
    <property type="protein sequence ID" value="ELR5216141.1"/>
    <property type="molecule type" value="Genomic_DNA"/>
</dbReference>
<dbReference type="SUPFAM" id="SSF53067">
    <property type="entry name" value="Actin-like ATPase domain"/>
    <property type="match status" value="1"/>
</dbReference>
<gene>
    <name evidence="2" type="ORF">M0K77_000591</name>
    <name evidence="1" type="ORF">M0K77_RS02955</name>
</gene>
<organism evidence="1">
    <name type="scientific">Providencia rettgeri</name>
    <dbReference type="NCBI Taxonomy" id="587"/>
    <lineage>
        <taxon>Bacteria</taxon>
        <taxon>Pseudomonadati</taxon>
        <taxon>Pseudomonadota</taxon>
        <taxon>Gammaproteobacteria</taxon>
        <taxon>Enterobacterales</taxon>
        <taxon>Morganellaceae</taxon>
        <taxon>Providencia</taxon>
    </lineage>
</organism>
<accession>A0AAD2VQG7</accession>
<dbReference type="InterPro" id="IPR043129">
    <property type="entry name" value="ATPase_NBD"/>
</dbReference>
<dbReference type="InterPro" id="IPR000600">
    <property type="entry name" value="ROK"/>
</dbReference>
<comment type="caution">
    <text evidence="1">The sequence shown here is derived from an EMBL/GenBank/DDBJ whole genome shotgun (WGS) entry which is preliminary data.</text>
</comment>
<dbReference type="Pfam" id="PF00480">
    <property type="entry name" value="ROK"/>
    <property type="match status" value="1"/>
</dbReference>
<dbReference type="EMBL" id="ABEXCJ050000001">
    <property type="protein sequence ID" value="EMR4588328.1"/>
    <property type="molecule type" value="Genomic_DNA"/>
</dbReference>